<dbReference type="Gene3D" id="3.60.40.10">
    <property type="entry name" value="PPM-type phosphatase domain"/>
    <property type="match status" value="1"/>
</dbReference>
<sequence length="150" mass="16567">MFRRRSTKKGLRAAEAAAAANAASDNIDDNDTITQTSLSRKPTKKKGVMRRVFSFKRNTSASNFHAEAGESEDANDIFPEMVVGHATDLGFNHPDNEDRCNVILDLFTDAPQEEAKYVGTSDRRLAVFTVFDGHGGKTCSDVRCFRPSHI</sequence>
<keyword evidence="3" id="KW-1185">Reference proteome</keyword>
<proteinExistence type="predicted"/>
<accession>A9V422</accession>
<name>A9V422_MONBE</name>
<gene>
    <name evidence="2" type="ORF">MONBRDRAFT_9731</name>
</gene>
<dbReference type="KEGG" id="mbr:MONBRDRAFT_9731"/>
<dbReference type="RefSeq" id="XP_001747547.1">
    <property type="nucleotide sequence ID" value="XM_001747495.1"/>
</dbReference>
<dbReference type="InParanoid" id="A9V422"/>
<feature type="region of interest" description="Disordered" evidence="1">
    <location>
        <begin position="21"/>
        <end position="45"/>
    </location>
</feature>
<dbReference type="GeneID" id="5892786"/>
<dbReference type="InterPro" id="IPR036457">
    <property type="entry name" value="PPM-type-like_dom_sf"/>
</dbReference>
<organism evidence="2 3">
    <name type="scientific">Monosiga brevicollis</name>
    <name type="common">Choanoflagellate</name>
    <dbReference type="NCBI Taxonomy" id="81824"/>
    <lineage>
        <taxon>Eukaryota</taxon>
        <taxon>Choanoflagellata</taxon>
        <taxon>Craspedida</taxon>
        <taxon>Salpingoecidae</taxon>
        <taxon>Monosiga</taxon>
    </lineage>
</organism>
<evidence type="ECO:0000256" key="1">
    <source>
        <dbReference type="SAM" id="MobiDB-lite"/>
    </source>
</evidence>
<evidence type="ECO:0000313" key="2">
    <source>
        <dbReference type="EMBL" id="EDQ87627.1"/>
    </source>
</evidence>
<dbReference type="AlphaFoldDB" id="A9V422"/>
<dbReference type="SUPFAM" id="SSF81606">
    <property type="entry name" value="PP2C-like"/>
    <property type="match status" value="1"/>
</dbReference>
<protein>
    <recommendedName>
        <fullName evidence="4">PPM-type phosphatase domain-containing protein</fullName>
    </recommendedName>
</protein>
<dbReference type="Proteomes" id="UP000001357">
    <property type="component" value="Unassembled WGS sequence"/>
</dbReference>
<evidence type="ECO:0000313" key="3">
    <source>
        <dbReference type="Proteomes" id="UP000001357"/>
    </source>
</evidence>
<dbReference type="EMBL" id="CH991558">
    <property type="protein sequence ID" value="EDQ87627.1"/>
    <property type="molecule type" value="Genomic_DNA"/>
</dbReference>
<reference evidence="2 3" key="1">
    <citation type="journal article" date="2008" name="Nature">
        <title>The genome of the choanoflagellate Monosiga brevicollis and the origin of metazoans.</title>
        <authorList>
            <consortium name="JGI Sequencing"/>
            <person name="King N."/>
            <person name="Westbrook M.J."/>
            <person name="Young S.L."/>
            <person name="Kuo A."/>
            <person name="Abedin M."/>
            <person name="Chapman J."/>
            <person name="Fairclough S."/>
            <person name="Hellsten U."/>
            <person name="Isogai Y."/>
            <person name="Letunic I."/>
            <person name="Marr M."/>
            <person name="Pincus D."/>
            <person name="Putnam N."/>
            <person name="Rokas A."/>
            <person name="Wright K.J."/>
            <person name="Zuzow R."/>
            <person name="Dirks W."/>
            <person name="Good M."/>
            <person name="Goodstein D."/>
            <person name="Lemons D."/>
            <person name="Li W."/>
            <person name="Lyons J.B."/>
            <person name="Morris A."/>
            <person name="Nichols S."/>
            <person name="Richter D.J."/>
            <person name="Salamov A."/>
            <person name="Bork P."/>
            <person name="Lim W.A."/>
            <person name="Manning G."/>
            <person name="Miller W.T."/>
            <person name="McGinnis W."/>
            <person name="Shapiro H."/>
            <person name="Tjian R."/>
            <person name="Grigoriev I.V."/>
            <person name="Rokhsar D."/>
        </authorList>
    </citation>
    <scope>NUCLEOTIDE SEQUENCE [LARGE SCALE GENOMIC DNA]</scope>
    <source>
        <strain evidence="3">MX1 / ATCC 50154</strain>
    </source>
</reference>
<evidence type="ECO:0008006" key="4">
    <source>
        <dbReference type="Google" id="ProtNLM"/>
    </source>
</evidence>